<feature type="transmembrane region" description="Helical" evidence="11">
    <location>
        <begin position="311"/>
        <end position="328"/>
    </location>
</feature>
<dbReference type="PROSITE" id="PS50850">
    <property type="entry name" value="MFS"/>
    <property type="match status" value="1"/>
</dbReference>
<comment type="function">
    <text evidence="9">May be a proton symporter involved in the uptake of osmolytes such as proline and glycine betaine.</text>
</comment>
<dbReference type="Proteomes" id="UP000546642">
    <property type="component" value="Unassembled WGS sequence"/>
</dbReference>
<evidence type="ECO:0000259" key="12">
    <source>
        <dbReference type="PROSITE" id="PS50850"/>
    </source>
</evidence>
<accession>A0A7X0D4V3</accession>
<evidence type="ECO:0000256" key="9">
    <source>
        <dbReference type="ARBA" id="ARBA00037295"/>
    </source>
</evidence>
<feature type="transmembrane region" description="Helical" evidence="11">
    <location>
        <begin position="245"/>
        <end position="268"/>
    </location>
</feature>
<feature type="transmembrane region" description="Helical" evidence="11">
    <location>
        <begin position="407"/>
        <end position="424"/>
    </location>
</feature>
<dbReference type="InterPro" id="IPR020846">
    <property type="entry name" value="MFS_dom"/>
</dbReference>
<feature type="domain" description="Major facilitator superfamily (MFS) profile" evidence="12">
    <location>
        <begin position="18"/>
        <end position="427"/>
    </location>
</feature>
<feature type="transmembrane region" description="Helical" evidence="11">
    <location>
        <begin position="334"/>
        <end position="354"/>
    </location>
</feature>
<dbReference type="EMBL" id="JACHDS010000001">
    <property type="protein sequence ID" value="MBB6171515.1"/>
    <property type="molecule type" value="Genomic_DNA"/>
</dbReference>
<keyword evidence="4" id="KW-1003">Cell membrane</keyword>
<gene>
    <name evidence="13" type="ORF">HNR23_001575</name>
</gene>
<dbReference type="SUPFAM" id="SSF103473">
    <property type="entry name" value="MFS general substrate transporter"/>
    <property type="match status" value="1"/>
</dbReference>
<evidence type="ECO:0000256" key="2">
    <source>
        <dbReference type="ARBA" id="ARBA00008240"/>
    </source>
</evidence>
<evidence type="ECO:0000256" key="11">
    <source>
        <dbReference type="SAM" id="Phobius"/>
    </source>
</evidence>
<feature type="transmembrane region" description="Helical" evidence="11">
    <location>
        <begin position="375"/>
        <end position="395"/>
    </location>
</feature>
<reference evidence="13 14" key="1">
    <citation type="submission" date="2020-08" db="EMBL/GenBank/DDBJ databases">
        <title>Sequencing the genomes of 1000 actinobacteria strains.</title>
        <authorList>
            <person name="Klenk H.-P."/>
        </authorList>
    </citation>
    <scope>NUCLEOTIDE SEQUENCE [LARGE SCALE GENOMIC DNA]</scope>
    <source>
        <strain evidence="13 14">DSM 46659</strain>
    </source>
</reference>
<keyword evidence="8 11" id="KW-0472">Membrane</keyword>
<evidence type="ECO:0000256" key="6">
    <source>
        <dbReference type="ARBA" id="ARBA00022847"/>
    </source>
</evidence>
<keyword evidence="14" id="KW-1185">Reference proteome</keyword>
<dbReference type="Gene3D" id="1.20.1250.20">
    <property type="entry name" value="MFS general substrate transporter like domains"/>
    <property type="match status" value="2"/>
</dbReference>
<dbReference type="RefSeq" id="WP_221308060.1">
    <property type="nucleotide sequence ID" value="NZ_JACHDS010000001.1"/>
</dbReference>
<dbReference type="FunFam" id="1.20.1250.20:FF:000001">
    <property type="entry name" value="Dicarboxylate MFS transporter"/>
    <property type="match status" value="1"/>
</dbReference>
<evidence type="ECO:0000256" key="1">
    <source>
        <dbReference type="ARBA" id="ARBA00004651"/>
    </source>
</evidence>
<dbReference type="CDD" id="cd17369">
    <property type="entry name" value="MFS_ShiA_like"/>
    <property type="match status" value="1"/>
</dbReference>
<name>A0A7X0D4V3_9ACTN</name>
<keyword evidence="5 11" id="KW-0812">Transmembrane</keyword>
<dbReference type="GO" id="GO:0005886">
    <property type="term" value="C:plasma membrane"/>
    <property type="evidence" value="ECO:0007669"/>
    <property type="project" value="UniProtKB-SubCell"/>
</dbReference>
<evidence type="ECO:0000256" key="8">
    <source>
        <dbReference type="ARBA" id="ARBA00023136"/>
    </source>
</evidence>
<dbReference type="AlphaFoldDB" id="A0A7X0D4V3"/>
<proteinExistence type="inferred from homology"/>
<keyword evidence="7 11" id="KW-1133">Transmembrane helix</keyword>
<dbReference type="GO" id="GO:0015293">
    <property type="term" value="F:symporter activity"/>
    <property type="evidence" value="ECO:0007669"/>
    <property type="project" value="UniProtKB-KW"/>
</dbReference>
<dbReference type="PANTHER" id="PTHR43045:SF1">
    <property type="entry name" value="SHIKIMATE TRANSPORTER"/>
    <property type="match status" value="1"/>
</dbReference>
<dbReference type="PANTHER" id="PTHR43045">
    <property type="entry name" value="SHIKIMATE TRANSPORTER"/>
    <property type="match status" value="1"/>
</dbReference>
<organism evidence="13 14">
    <name type="scientific">Nocardiopsis mwathae</name>
    <dbReference type="NCBI Taxonomy" id="1472723"/>
    <lineage>
        <taxon>Bacteria</taxon>
        <taxon>Bacillati</taxon>
        <taxon>Actinomycetota</taxon>
        <taxon>Actinomycetes</taxon>
        <taxon>Streptosporangiales</taxon>
        <taxon>Nocardiopsidaceae</taxon>
        <taxon>Nocardiopsis</taxon>
    </lineage>
</organism>
<dbReference type="InterPro" id="IPR036259">
    <property type="entry name" value="MFS_trans_sf"/>
</dbReference>
<keyword evidence="6" id="KW-0769">Symport</keyword>
<evidence type="ECO:0000313" key="13">
    <source>
        <dbReference type="EMBL" id="MBB6171515.1"/>
    </source>
</evidence>
<keyword evidence="3" id="KW-0813">Transport</keyword>
<feature type="transmembrane region" description="Helical" evidence="11">
    <location>
        <begin position="156"/>
        <end position="179"/>
    </location>
</feature>
<sequence>MAQRTTGETGPGSQVRRVAGASFIGTTIEWYDFFIYATAAQLVFGSQFFTALSPAAASLTAVTTIGVSFVARPLGGVLMGHFGDRIGRRAMLVLALLLMGVATVGVGLLPTYAQIGLAAPVLLVVFRLLQGLSAGGEWGGAALMAVEHAPVHRRGLFGAFPQLGAPAGLVLANGAFFLVTSATTAEQFQSWGWRIPFLFSAVLIVVGLFIRLRVDESPEFTELKQRAQRSRRPIAEMLRHHPRPFLVAIGVFVANNGMGYVLLGFVLIHATTRLGVAENTMLLVIVAGALLWMATTMWAAWRSDAVGRRPVYLLGSVWLILWAFPFFLLLDTAAVPMMLAAVLMLAVGLGLTYGPQAALYAELFPARVRYSGASFAYALGAILGGGFAPFASAALTESTGTTLSVSAYMVLLGIVSLIAVVKIPETPEQVRERRRAGTAGGEDRSAGR</sequence>
<comment type="similarity">
    <text evidence="2">Belongs to the major facilitator superfamily. Metabolite:H+ Symporter (MHS) family (TC 2.A.1.6) family.</text>
</comment>
<comment type="caution">
    <text evidence="13">The sequence shown here is derived from an EMBL/GenBank/DDBJ whole genome shotgun (WGS) entry which is preliminary data.</text>
</comment>
<dbReference type="InterPro" id="IPR005828">
    <property type="entry name" value="MFS_sugar_transport-like"/>
</dbReference>
<evidence type="ECO:0000313" key="14">
    <source>
        <dbReference type="Proteomes" id="UP000546642"/>
    </source>
</evidence>
<comment type="subcellular location">
    <subcellularLocation>
        <location evidence="1">Cell membrane</location>
        <topology evidence="1">Multi-pass membrane protein</topology>
    </subcellularLocation>
</comment>
<feature type="transmembrane region" description="Helical" evidence="11">
    <location>
        <begin position="90"/>
        <end position="109"/>
    </location>
</feature>
<evidence type="ECO:0000256" key="3">
    <source>
        <dbReference type="ARBA" id="ARBA00022448"/>
    </source>
</evidence>
<evidence type="ECO:0000256" key="5">
    <source>
        <dbReference type="ARBA" id="ARBA00022692"/>
    </source>
</evidence>
<feature type="transmembrane region" description="Helical" evidence="11">
    <location>
        <begin position="48"/>
        <end position="70"/>
    </location>
</feature>
<protein>
    <recommendedName>
        <fullName evidence="10">Putative proline/betaine transporter</fullName>
    </recommendedName>
</protein>
<evidence type="ECO:0000256" key="7">
    <source>
        <dbReference type="ARBA" id="ARBA00022989"/>
    </source>
</evidence>
<feature type="transmembrane region" description="Helical" evidence="11">
    <location>
        <begin position="191"/>
        <end position="210"/>
    </location>
</feature>
<feature type="transmembrane region" description="Helical" evidence="11">
    <location>
        <begin position="280"/>
        <end position="299"/>
    </location>
</feature>
<dbReference type="Pfam" id="PF00083">
    <property type="entry name" value="Sugar_tr"/>
    <property type="match status" value="2"/>
</dbReference>
<evidence type="ECO:0000256" key="4">
    <source>
        <dbReference type="ARBA" id="ARBA00022475"/>
    </source>
</evidence>
<evidence type="ECO:0000256" key="10">
    <source>
        <dbReference type="ARBA" id="ARBA00039918"/>
    </source>
</evidence>